<proteinExistence type="predicted"/>
<dbReference type="AlphaFoldDB" id="A0AAV7PYS0"/>
<evidence type="ECO:0000313" key="2">
    <source>
        <dbReference type="EMBL" id="KAJ1130835.1"/>
    </source>
</evidence>
<reference evidence="2" key="1">
    <citation type="journal article" date="2022" name="bioRxiv">
        <title>Sequencing and chromosome-scale assembly of the giantPleurodeles waltlgenome.</title>
        <authorList>
            <person name="Brown T."/>
            <person name="Elewa A."/>
            <person name="Iarovenko S."/>
            <person name="Subramanian E."/>
            <person name="Araus A.J."/>
            <person name="Petzold A."/>
            <person name="Susuki M."/>
            <person name="Suzuki K.-i.T."/>
            <person name="Hayashi T."/>
            <person name="Toyoda A."/>
            <person name="Oliveira C."/>
            <person name="Osipova E."/>
            <person name="Leigh N.D."/>
            <person name="Simon A."/>
            <person name="Yun M.H."/>
        </authorList>
    </citation>
    <scope>NUCLEOTIDE SEQUENCE</scope>
    <source>
        <strain evidence="2">20211129_DDA</strain>
        <tissue evidence="2">Liver</tissue>
    </source>
</reference>
<feature type="compositionally biased region" description="Pro residues" evidence="1">
    <location>
        <begin position="1"/>
        <end position="10"/>
    </location>
</feature>
<evidence type="ECO:0000313" key="3">
    <source>
        <dbReference type="Proteomes" id="UP001066276"/>
    </source>
</evidence>
<protein>
    <submittedName>
        <fullName evidence="2">Uncharacterized protein</fullName>
    </submittedName>
</protein>
<organism evidence="2 3">
    <name type="scientific">Pleurodeles waltl</name>
    <name type="common">Iberian ribbed newt</name>
    <dbReference type="NCBI Taxonomy" id="8319"/>
    <lineage>
        <taxon>Eukaryota</taxon>
        <taxon>Metazoa</taxon>
        <taxon>Chordata</taxon>
        <taxon>Craniata</taxon>
        <taxon>Vertebrata</taxon>
        <taxon>Euteleostomi</taxon>
        <taxon>Amphibia</taxon>
        <taxon>Batrachia</taxon>
        <taxon>Caudata</taxon>
        <taxon>Salamandroidea</taxon>
        <taxon>Salamandridae</taxon>
        <taxon>Pleurodelinae</taxon>
        <taxon>Pleurodeles</taxon>
    </lineage>
</organism>
<dbReference type="EMBL" id="JANPWB010000011">
    <property type="protein sequence ID" value="KAJ1130835.1"/>
    <property type="molecule type" value="Genomic_DNA"/>
</dbReference>
<sequence>MLPQSDPPYPEGINAIDTPNPEVQRVPTNPESRPGDSRQREPFAPSPGLKRKNCRIWGAAQWSGEL</sequence>
<feature type="region of interest" description="Disordered" evidence="1">
    <location>
        <begin position="1"/>
        <end position="66"/>
    </location>
</feature>
<name>A0AAV7PYS0_PLEWA</name>
<comment type="caution">
    <text evidence="2">The sequence shown here is derived from an EMBL/GenBank/DDBJ whole genome shotgun (WGS) entry which is preliminary data.</text>
</comment>
<gene>
    <name evidence="2" type="ORF">NDU88_009182</name>
</gene>
<dbReference type="Proteomes" id="UP001066276">
    <property type="component" value="Chromosome 7"/>
</dbReference>
<accession>A0AAV7PYS0</accession>
<keyword evidence="3" id="KW-1185">Reference proteome</keyword>
<evidence type="ECO:0000256" key="1">
    <source>
        <dbReference type="SAM" id="MobiDB-lite"/>
    </source>
</evidence>